<feature type="transmembrane region" description="Helical" evidence="1">
    <location>
        <begin position="156"/>
        <end position="182"/>
    </location>
</feature>
<keyword evidence="1" id="KW-0472">Membrane</keyword>
<feature type="transmembrane region" description="Helical" evidence="1">
    <location>
        <begin position="114"/>
        <end position="136"/>
    </location>
</feature>
<feature type="transmembrane region" description="Helical" evidence="1">
    <location>
        <begin position="194"/>
        <end position="215"/>
    </location>
</feature>
<dbReference type="AlphaFoldDB" id="A0ABD7BYS0"/>
<accession>A0ABD7BYS0</accession>
<geneLocation type="plasmid" evidence="3">
    <name>pxf64-hb</name>
</geneLocation>
<evidence type="ECO:0000313" key="3">
    <source>
        <dbReference type="Proteomes" id="UP000196980"/>
    </source>
</evidence>
<proteinExistence type="predicted"/>
<name>A0ABD7BYS0_XYLFS</name>
<organism evidence="2 3">
    <name type="scientific">Xylella fastidiosa</name>
    <dbReference type="NCBI Taxonomy" id="2371"/>
    <lineage>
        <taxon>Bacteria</taxon>
        <taxon>Pseudomonadati</taxon>
        <taxon>Pseudomonadota</taxon>
        <taxon>Gammaproteobacteria</taxon>
        <taxon>Lysobacterales</taxon>
        <taxon>Lysobacteraceae</taxon>
        <taxon>Xylella</taxon>
    </lineage>
</organism>
<dbReference type="RefSeq" id="WP_088578657.1">
    <property type="nucleotide sequence ID" value="NZ_CP009886.1"/>
</dbReference>
<keyword evidence="2" id="KW-0614">Plasmid</keyword>
<reference evidence="3" key="1">
    <citation type="submission" date="2014-11" db="EMBL/GenBank/DDBJ databases">
        <title>Xylella fastidiosa Hib4 Genome Sequencing.</title>
        <authorList>
            <person name="Pierry P.M."/>
            <person name="da Silva A.M."/>
        </authorList>
    </citation>
    <scope>NUCLEOTIDE SEQUENCE [LARGE SCALE GENOMIC DNA]</scope>
    <source>
        <strain evidence="3">Hib4</strain>
        <plasmid evidence="3">pxf64-hb</plasmid>
    </source>
</reference>
<dbReference type="Proteomes" id="UP000196980">
    <property type="component" value="Plasmid pXF64-HB"/>
</dbReference>
<keyword evidence="1" id="KW-1133">Transmembrane helix</keyword>
<gene>
    <name evidence="2" type="ORF">XFHB_13085</name>
</gene>
<evidence type="ECO:0000256" key="1">
    <source>
        <dbReference type="SAM" id="Phobius"/>
    </source>
</evidence>
<protein>
    <submittedName>
        <fullName evidence="2">Uncharacterized protein</fullName>
    </submittedName>
</protein>
<keyword evidence="1" id="KW-0812">Transmembrane</keyword>
<sequence length="230" mass="25235">MLEVEASFEKLLGRQPSEKEIKSLYRVKNALNIRDNDALWLVLMALESYDTLYQKYPAMISNQVGKILDEQRLTIAAIADVETKKALGTLADAVSKTSERVAVRLVDASWWLSWGWAWFAFTAFGTLCVFVGFVLGSGRLPYWADPTPGNGLFVTIFGALARTPAGWVAAIGGATAAIRATWGARDDLKAGRRLQLLVACVGLLTASVAFLWPLVADWIALLFYRSVTST</sequence>
<dbReference type="EMBL" id="CP009886">
    <property type="protein sequence ID" value="QPB72732.1"/>
    <property type="molecule type" value="Genomic_DNA"/>
</dbReference>
<dbReference type="KEGG" id="xfh:XFHB_13085"/>
<evidence type="ECO:0000313" key="2">
    <source>
        <dbReference type="EMBL" id="QPB72732.1"/>
    </source>
</evidence>